<feature type="region of interest" description="Disordered" evidence="1">
    <location>
        <begin position="211"/>
        <end position="246"/>
    </location>
</feature>
<accession>A0AAV9HY93</accession>
<gene>
    <name evidence="2" type="ORF">QBC42DRAFT_260472</name>
</gene>
<keyword evidence="3" id="KW-1185">Reference proteome</keyword>
<name>A0AAV9HY93_9PEZI</name>
<proteinExistence type="predicted"/>
<sequence length="246" mass="26637">MEPVFIAQSLSPSALISQILHSHCAHPTTLLICGLTQADFLSALAQDLNASPASPCGTDLLLPPSLAQLSISRHIRTLFIPTVSHLRAFLSVFSIHDSRVPPPPFLPSPSKPPPLLVAYNFISSHRDTSEWSIQGISSTAAVLIEAAKRERLRAVVVDPTPVSLDEKIPVLSGSSKRMLGAAADGIAGWTGRTAELNKVVKRWLRVQETWGSESGPGEVGQHEVVKQKTWPCEKEKNHEVTSAVRQ</sequence>
<dbReference type="AlphaFoldDB" id="A0AAV9HY93"/>
<protein>
    <submittedName>
        <fullName evidence="2">Uncharacterized protein</fullName>
    </submittedName>
</protein>
<reference evidence="2" key="2">
    <citation type="submission" date="2023-06" db="EMBL/GenBank/DDBJ databases">
        <authorList>
            <consortium name="Lawrence Berkeley National Laboratory"/>
            <person name="Mondo S.J."/>
            <person name="Hensen N."/>
            <person name="Bonometti L."/>
            <person name="Westerberg I."/>
            <person name="Brannstrom I.O."/>
            <person name="Guillou S."/>
            <person name="Cros-Aarteil S."/>
            <person name="Calhoun S."/>
            <person name="Haridas S."/>
            <person name="Kuo A."/>
            <person name="Pangilinan J."/>
            <person name="Riley R."/>
            <person name="Labutti K."/>
            <person name="Andreopoulos B."/>
            <person name="Lipzen A."/>
            <person name="Chen C."/>
            <person name="Yanf M."/>
            <person name="Daum C."/>
            <person name="Ng V."/>
            <person name="Clum A."/>
            <person name="Steindorff A."/>
            <person name="Ohm R."/>
            <person name="Martin F."/>
            <person name="Silar P."/>
            <person name="Natvig D."/>
            <person name="Lalanne C."/>
            <person name="Gautier V."/>
            <person name="Ament-Velasquez S.L."/>
            <person name="Kruys A."/>
            <person name="Hutchinson M.I."/>
            <person name="Powell A.J."/>
            <person name="Barry K."/>
            <person name="Miller A.N."/>
            <person name="Grigoriev I.V."/>
            <person name="Debuchy R."/>
            <person name="Gladieux P."/>
            <person name="Thoren M.H."/>
            <person name="Johannesson H."/>
        </authorList>
    </citation>
    <scope>NUCLEOTIDE SEQUENCE</scope>
    <source>
        <strain evidence="2">PSN324</strain>
    </source>
</reference>
<evidence type="ECO:0000313" key="3">
    <source>
        <dbReference type="Proteomes" id="UP001321749"/>
    </source>
</evidence>
<evidence type="ECO:0000313" key="2">
    <source>
        <dbReference type="EMBL" id="KAK4465814.1"/>
    </source>
</evidence>
<reference evidence="2" key="1">
    <citation type="journal article" date="2023" name="Mol. Phylogenet. Evol.">
        <title>Genome-scale phylogeny and comparative genomics of the fungal order Sordariales.</title>
        <authorList>
            <person name="Hensen N."/>
            <person name="Bonometti L."/>
            <person name="Westerberg I."/>
            <person name="Brannstrom I.O."/>
            <person name="Guillou S."/>
            <person name="Cros-Aarteil S."/>
            <person name="Calhoun S."/>
            <person name="Haridas S."/>
            <person name="Kuo A."/>
            <person name="Mondo S."/>
            <person name="Pangilinan J."/>
            <person name="Riley R."/>
            <person name="LaButti K."/>
            <person name="Andreopoulos B."/>
            <person name="Lipzen A."/>
            <person name="Chen C."/>
            <person name="Yan M."/>
            <person name="Daum C."/>
            <person name="Ng V."/>
            <person name="Clum A."/>
            <person name="Steindorff A."/>
            <person name="Ohm R.A."/>
            <person name="Martin F."/>
            <person name="Silar P."/>
            <person name="Natvig D.O."/>
            <person name="Lalanne C."/>
            <person name="Gautier V."/>
            <person name="Ament-Velasquez S.L."/>
            <person name="Kruys A."/>
            <person name="Hutchinson M.I."/>
            <person name="Powell A.J."/>
            <person name="Barry K."/>
            <person name="Miller A.N."/>
            <person name="Grigoriev I.V."/>
            <person name="Debuchy R."/>
            <person name="Gladieux P."/>
            <person name="Hiltunen Thoren M."/>
            <person name="Johannesson H."/>
        </authorList>
    </citation>
    <scope>NUCLEOTIDE SEQUENCE</scope>
    <source>
        <strain evidence="2">PSN324</strain>
    </source>
</reference>
<feature type="compositionally biased region" description="Basic and acidic residues" evidence="1">
    <location>
        <begin position="220"/>
        <end position="239"/>
    </location>
</feature>
<evidence type="ECO:0000256" key="1">
    <source>
        <dbReference type="SAM" id="MobiDB-lite"/>
    </source>
</evidence>
<dbReference type="EMBL" id="MU864936">
    <property type="protein sequence ID" value="KAK4465814.1"/>
    <property type="molecule type" value="Genomic_DNA"/>
</dbReference>
<comment type="caution">
    <text evidence="2">The sequence shown here is derived from an EMBL/GenBank/DDBJ whole genome shotgun (WGS) entry which is preliminary data.</text>
</comment>
<organism evidence="2 3">
    <name type="scientific">Cladorrhinum samala</name>
    <dbReference type="NCBI Taxonomy" id="585594"/>
    <lineage>
        <taxon>Eukaryota</taxon>
        <taxon>Fungi</taxon>
        <taxon>Dikarya</taxon>
        <taxon>Ascomycota</taxon>
        <taxon>Pezizomycotina</taxon>
        <taxon>Sordariomycetes</taxon>
        <taxon>Sordariomycetidae</taxon>
        <taxon>Sordariales</taxon>
        <taxon>Podosporaceae</taxon>
        <taxon>Cladorrhinum</taxon>
    </lineage>
</organism>
<dbReference type="Proteomes" id="UP001321749">
    <property type="component" value="Unassembled WGS sequence"/>
</dbReference>